<sequence>MAKSRLEGKSGDSVIQLQTPFGGGKTHTLIALYHIAREWPAKIVVFDGTALNPKETKPWEELERQLTGTCEITKGDIAPGKEKLIKIISESSPLLILMDEVLEYTTKAAGVKVGDSNLASQTLAFMQELSGAVSTVGNSLLVITLPSSVSEHYDDETSEKLFHRLAKITGRIEKIYTPVGEDEIEHVIRRRLFQNVNEREVKKIVDEVVGLAERGGLLSGDEVGEYREIFLRSFPFKPEVIYVLYKRWGSFPTFQRTRGVLRLLSLVIHDLMDKQLPFIRLGDFNLQNEEIKRELIKHIGQEWDSIIAQDITSKDSGAKKVDESIESTYKPYKLGSVVSATIFMLSFSGRGERGTSVREIKLSTFHPDFQTPVIDTVINQLRDRLFYLSDEGLFFTNQPNLNKIILTREENVTLEKIVYEERELIEKSISRERRFLVYIWPQNHKDIPDTSDLKLIILKDTYPEKEFIERHGENPRVYRNILIFLCPEEDQREYFYKFIRRMLALRSIDEDQRLQLTENQDKEVKNKIKSQEIRFYEELRKYYRWVFIP</sequence>
<keyword evidence="1" id="KW-0067">ATP-binding</keyword>
<dbReference type="AlphaFoldDB" id="A0A7C5HG04"/>
<dbReference type="Proteomes" id="UP000886110">
    <property type="component" value="Unassembled WGS sequence"/>
</dbReference>
<proteinExistence type="predicted"/>
<protein>
    <submittedName>
        <fullName evidence="1">ATP-binding protein</fullName>
    </submittedName>
</protein>
<dbReference type="GO" id="GO:0005524">
    <property type="term" value="F:ATP binding"/>
    <property type="evidence" value="ECO:0007669"/>
    <property type="project" value="UniProtKB-KW"/>
</dbReference>
<gene>
    <name evidence="1" type="ORF">ENL19_02600</name>
</gene>
<reference evidence="1" key="1">
    <citation type="journal article" date="2020" name="mSystems">
        <title>Genome- and Community-Level Interaction Insights into Carbon Utilization and Element Cycling Functions of Hydrothermarchaeota in Hydrothermal Sediment.</title>
        <authorList>
            <person name="Zhou Z."/>
            <person name="Liu Y."/>
            <person name="Xu W."/>
            <person name="Pan J."/>
            <person name="Luo Z.H."/>
            <person name="Li M."/>
        </authorList>
    </citation>
    <scope>NUCLEOTIDE SEQUENCE [LARGE SCALE GENOMIC DNA]</scope>
    <source>
        <strain evidence="1">HyVt-74</strain>
    </source>
</reference>
<evidence type="ECO:0000313" key="1">
    <source>
        <dbReference type="EMBL" id="HHE04934.1"/>
    </source>
</evidence>
<dbReference type="EMBL" id="DRTB01000199">
    <property type="protein sequence ID" value="HHE04934.1"/>
    <property type="molecule type" value="Genomic_DNA"/>
</dbReference>
<feature type="non-terminal residue" evidence="1">
    <location>
        <position position="549"/>
    </location>
</feature>
<organism evidence="1">
    <name type="scientific">candidate division WOR-3 bacterium</name>
    <dbReference type="NCBI Taxonomy" id="2052148"/>
    <lineage>
        <taxon>Bacteria</taxon>
        <taxon>Bacteria division WOR-3</taxon>
    </lineage>
</organism>
<comment type="caution">
    <text evidence="1">The sequence shown here is derived from an EMBL/GenBank/DDBJ whole genome shotgun (WGS) entry which is preliminary data.</text>
</comment>
<keyword evidence="1" id="KW-0547">Nucleotide-binding</keyword>
<name>A0A7C5HG04_UNCW3</name>
<accession>A0A7C5HG04</accession>